<accession>A0ABD0N909</accession>
<dbReference type="EMBL" id="JAMKFB020000023">
    <property type="protein sequence ID" value="KAL0158034.1"/>
    <property type="molecule type" value="Genomic_DNA"/>
</dbReference>
<dbReference type="Gene3D" id="2.60.200.20">
    <property type="match status" value="1"/>
</dbReference>
<sequence>NRIIMGKNHVFRFNHPEQARAEREKTPSAETPVEPVDWTFAQRELLEKQGIDMKQEMEK</sequence>
<keyword evidence="2" id="KW-1185">Reference proteome</keyword>
<dbReference type="AlphaFoldDB" id="A0ABD0N909"/>
<comment type="caution">
    <text evidence="1">The sequence shown here is derived from an EMBL/GenBank/DDBJ whole genome shotgun (WGS) entry which is preliminary data.</text>
</comment>
<dbReference type="PANTHER" id="PTHR47117:SF4">
    <property type="entry name" value="KINESIN-LIKE PROTEIN KIF1B ISOFORM X1"/>
    <property type="match status" value="1"/>
</dbReference>
<feature type="non-terminal residue" evidence="1">
    <location>
        <position position="59"/>
    </location>
</feature>
<reference evidence="1 2" key="1">
    <citation type="submission" date="2024-05" db="EMBL/GenBank/DDBJ databases">
        <title>Genome sequencing and assembly of Indian major carp, Cirrhinus mrigala (Hamilton, 1822).</title>
        <authorList>
            <person name="Mohindra V."/>
            <person name="Chowdhury L.M."/>
            <person name="Lal K."/>
            <person name="Jena J.K."/>
        </authorList>
    </citation>
    <scope>NUCLEOTIDE SEQUENCE [LARGE SCALE GENOMIC DNA]</scope>
    <source>
        <strain evidence="1">CM1030</strain>
        <tissue evidence="1">Blood</tissue>
    </source>
</reference>
<organism evidence="1 2">
    <name type="scientific">Cirrhinus mrigala</name>
    <name type="common">Mrigala</name>
    <dbReference type="NCBI Taxonomy" id="683832"/>
    <lineage>
        <taxon>Eukaryota</taxon>
        <taxon>Metazoa</taxon>
        <taxon>Chordata</taxon>
        <taxon>Craniata</taxon>
        <taxon>Vertebrata</taxon>
        <taxon>Euteleostomi</taxon>
        <taxon>Actinopterygii</taxon>
        <taxon>Neopterygii</taxon>
        <taxon>Teleostei</taxon>
        <taxon>Ostariophysi</taxon>
        <taxon>Cypriniformes</taxon>
        <taxon>Cyprinidae</taxon>
        <taxon>Labeoninae</taxon>
        <taxon>Labeonini</taxon>
        <taxon>Cirrhinus</taxon>
    </lineage>
</organism>
<evidence type="ECO:0000313" key="1">
    <source>
        <dbReference type="EMBL" id="KAL0158034.1"/>
    </source>
</evidence>
<gene>
    <name evidence="1" type="ORF">M9458_046110</name>
</gene>
<evidence type="ECO:0000313" key="2">
    <source>
        <dbReference type="Proteomes" id="UP001529510"/>
    </source>
</evidence>
<protein>
    <submittedName>
        <fullName evidence="1">Uncharacterized protein</fullName>
    </submittedName>
</protein>
<proteinExistence type="predicted"/>
<dbReference type="Proteomes" id="UP001529510">
    <property type="component" value="Unassembled WGS sequence"/>
</dbReference>
<name>A0ABD0N909_CIRMR</name>
<feature type="non-terminal residue" evidence="1">
    <location>
        <position position="1"/>
    </location>
</feature>
<dbReference type="PANTHER" id="PTHR47117">
    <property type="entry name" value="STAR-RELATED LIPID TRANSFER PROTEIN 9"/>
    <property type="match status" value="1"/>
</dbReference>